<dbReference type="SUPFAM" id="SSF50978">
    <property type="entry name" value="WD40 repeat-like"/>
    <property type="match status" value="1"/>
</dbReference>
<feature type="region of interest" description="Disordered" evidence="1">
    <location>
        <begin position="319"/>
        <end position="440"/>
    </location>
</feature>
<accession>A0ABZ1D7K5</accession>
<dbReference type="RefSeq" id="XP_062794784.1">
    <property type="nucleotide sequence ID" value="XM_062938733.1"/>
</dbReference>
<dbReference type="GeneID" id="87959169"/>
<keyword evidence="3" id="KW-1185">Reference proteome</keyword>
<gene>
    <name evidence="2" type="ORF">IL334_007039</name>
</gene>
<organism evidence="2 3">
    <name type="scientific">Kwoniella shivajii</name>
    <dbReference type="NCBI Taxonomy" id="564305"/>
    <lineage>
        <taxon>Eukaryota</taxon>
        <taxon>Fungi</taxon>
        <taxon>Dikarya</taxon>
        <taxon>Basidiomycota</taxon>
        <taxon>Agaricomycotina</taxon>
        <taxon>Tremellomycetes</taxon>
        <taxon>Tremellales</taxon>
        <taxon>Cryptococcaceae</taxon>
        <taxon>Kwoniella</taxon>
    </lineage>
</organism>
<dbReference type="Proteomes" id="UP001329825">
    <property type="component" value="Chromosome 10"/>
</dbReference>
<evidence type="ECO:0000313" key="3">
    <source>
        <dbReference type="Proteomes" id="UP001329825"/>
    </source>
</evidence>
<dbReference type="InterPro" id="IPR036322">
    <property type="entry name" value="WD40_repeat_dom_sf"/>
</dbReference>
<feature type="compositionally biased region" description="Basic and acidic residues" evidence="1">
    <location>
        <begin position="505"/>
        <end position="515"/>
    </location>
</feature>
<protein>
    <submittedName>
        <fullName evidence="2">Uncharacterized protein</fullName>
    </submittedName>
</protein>
<dbReference type="Gene3D" id="2.130.10.10">
    <property type="entry name" value="YVTN repeat-like/Quinoprotein amine dehydrogenase"/>
    <property type="match status" value="1"/>
</dbReference>
<evidence type="ECO:0000313" key="2">
    <source>
        <dbReference type="EMBL" id="WRT70045.1"/>
    </source>
</evidence>
<proteinExistence type="predicted"/>
<dbReference type="EMBL" id="CP141890">
    <property type="protein sequence ID" value="WRT70045.1"/>
    <property type="molecule type" value="Genomic_DNA"/>
</dbReference>
<reference evidence="2 3" key="1">
    <citation type="submission" date="2024-01" db="EMBL/GenBank/DDBJ databases">
        <title>Comparative genomics of Cryptococcus and Kwoniella reveals pathogenesis evolution and contrasting modes of karyotype evolution via chromosome fusion or intercentromeric recombination.</title>
        <authorList>
            <person name="Coelho M.A."/>
            <person name="David-Palma M."/>
            <person name="Shea T."/>
            <person name="Bowers K."/>
            <person name="McGinley-Smith S."/>
            <person name="Mohammad A.W."/>
            <person name="Gnirke A."/>
            <person name="Yurkov A.M."/>
            <person name="Nowrousian M."/>
            <person name="Sun S."/>
            <person name="Cuomo C.A."/>
            <person name="Heitman J."/>
        </authorList>
    </citation>
    <scope>NUCLEOTIDE SEQUENCE [LARGE SCALE GENOMIC DNA]</scope>
    <source>
        <strain evidence="2">CBS 11374</strain>
    </source>
</reference>
<feature type="region of interest" description="Disordered" evidence="1">
    <location>
        <begin position="496"/>
        <end position="515"/>
    </location>
</feature>
<dbReference type="InterPro" id="IPR015943">
    <property type="entry name" value="WD40/YVTN_repeat-like_dom_sf"/>
</dbReference>
<name>A0ABZ1D7K5_9TREE</name>
<feature type="compositionally biased region" description="Polar residues" evidence="1">
    <location>
        <begin position="396"/>
        <end position="407"/>
    </location>
</feature>
<evidence type="ECO:0000256" key="1">
    <source>
        <dbReference type="SAM" id="MobiDB-lite"/>
    </source>
</evidence>
<feature type="compositionally biased region" description="Polar residues" evidence="1">
    <location>
        <begin position="415"/>
        <end position="424"/>
    </location>
</feature>
<sequence length="572" mass="62379">MTFLLTHSTSLSLTSISKPLPSQITLNSIPLPSRFPASSNSKPETSISPSGYIYLYSHSSHVIWEYDSKGRRISELSFPNEKVNKSLAIGQVNGKENVLVYLGKEELRLMEKEDGKWNCINTLQTPRGRLTALTCSATSTLVAAGSDKGELVVYDQVKGVRRVIPLGDRSDGPISPLLTFAPSLPSTLLLPTSSALLRLTIPSPFDDNAKAIDIKELPVKGTVIDITFSPIVESSDGSKKGGLCAILKKGGEVALVGIESESTPKTISFEEELVGLIFLDGANLAGRTKSGSLMVKDLRALNKPSTPISCPEPITSIRLLPSASRAPRPSFAPSTSSSRRTPLGERNTGNLPTLPPVPVLKHDFKGKQPIRTDIGDVRTESQKTQAGFSEEKTRTRIVSTPMSNLVNQPERIKSRQSTGRSTSGPIGPSSYRPPAEVRIPERITSSIIEEVEEGSSSSGLHRTEAHQTEPICNQEAQSGGGENNEPSIHLDWALQPPAMRSAQGNRKEVTASEKMEEMRREIGNLQLDMLRMGRDLKNDIRKAVQPLLAELKSNQEVIAKQKREIERLRRGY</sequence>